<comment type="caution">
    <text evidence="6">The sequence shown here is derived from an EMBL/GenBank/DDBJ whole genome shotgun (WGS) entry which is preliminary data.</text>
</comment>
<dbReference type="PROSITE" id="PS01124">
    <property type="entry name" value="HTH_ARAC_FAMILY_2"/>
    <property type="match status" value="1"/>
</dbReference>
<keyword evidence="1" id="KW-0805">Transcription regulation</keyword>
<dbReference type="EMBL" id="VJZN01000011">
    <property type="protein sequence ID" value="TRX06537.1"/>
    <property type="molecule type" value="Genomic_DNA"/>
</dbReference>
<name>A0A553BW80_9FLAO</name>
<dbReference type="PANTHER" id="PTHR43280">
    <property type="entry name" value="ARAC-FAMILY TRANSCRIPTIONAL REGULATOR"/>
    <property type="match status" value="1"/>
</dbReference>
<dbReference type="Pfam" id="PF12833">
    <property type="entry name" value="HTH_18"/>
    <property type="match status" value="1"/>
</dbReference>
<keyword evidence="3" id="KW-0804">Transcription</keyword>
<dbReference type="OrthoDB" id="2600165at2"/>
<dbReference type="InterPro" id="IPR009057">
    <property type="entry name" value="Homeodomain-like_sf"/>
</dbReference>
<dbReference type="SMART" id="SM00342">
    <property type="entry name" value="HTH_ARAC"/>
    <property type="match status" value="1"/>
</dbReference>
<feature type="domain" description="HTH araC/xylS-type" evidence="4">
    <location>
        <begin position="192"/>
        <end position="297"/>
    </location>
</feature>
<dbReference type="GO" id="GO:0043565">
    <property type="term" value="F:sequence-specific DNA binding"/>
    <property type="evidence" value="ECO:0007669"/>
    <property type="project" value="InterPro"/>
</dbReference>
<dbReference type="RefSeq" id="WP_143387070.1">
    <property type="nucleotide sequence ID" value="NZ_VJZL01000003.1"/>
</dbReference>
<keyword evidence="2" id="KW-0238">DNA-binding</keyword>
<evidence type="ECO:0000256" key="3">
    <source>
        <dbReference type="ARBA" id="ARBA00023163"/>
    </source>
</evidence>
<accession>A0A553BW80</accession>
<evidence type="ECO:0000313" key="6">
    <source>
        <dbReference type="EMBL" id="TRX12537.1"/>
    </source>
</evidence>
<sequence>MKEIVKLESIAQFNSERGQKTLHPKVSVLDQSLSKPITATRFVSELYIIFFKDLKCEELKYGRTHYDYQEETLLFIAPGQVLGFEKDIKIIQPNGWALAFHPDLIRGTSLAKRIKDYDFFSYDVNEALHVSEREKQIVLECFNKIKHELEYPIDKHSKSIIVSNIELFLNYCVRFYDRQFITRENINKDALVRFETLLNDYFQSGKPQTLGLPSVRHFAEELHLSVNYFGDLVKKETGKPAQEYIQEKVIDLAKEKLFDINKSISEIAYEIGFKYPQHFTRLFTQRVGYSPYKYRTMN</sequence>
<dbReference type="AlphaFoldDB" id="A0A553BW80"/>
<reference evidence="7 8" key="1">
    <citation type="submission" date="2019-07" db="EMBL/GenBank/DDBJ databases">
        <title>Novel species of Flavobacterium.</title>
        <authorList>
            <person name="Liu Q."/>
            <person name="Xin Y.-H."/>
        </authorList>
    </citation>
    <scope>NUCLEOTIDE SEQUENCE [LARGE SCALE GENOMIC DNA]</scope>
    <source>
        <strain evidence="5 7">GSP39</strain>
        <strain evidence="6 8">GSR22</strain>
    </source>
</reference>
<organism evidence="6 8">
    <name type="scientific">Flavobacterium gawalongense</name>
    <dbReference type="NCBI Taxonomy" id="2594432"/>
    <lineage>
        <taxon>Bacteria</taxon>
        <taxon>Pseudomonadati</taxon>
        <taxon>Bacteroidota</taxon>
        <taxon>Flavobacteriia</taxon>
        <taxon>Flavobacteriales</taxon>
        <taxon>Flavobacteriaceae</taxon>
        <taxon>Flavobacterium</taxon>
    </lineage>
</organism>
<proteinExistence type="predicted"/>
<dbReference type="InterPro" id="IPR018060">
    <property type="entry name" value="HTH_AraC"/>
</dbReference>
<protein>
    <submittedName>
        <fullName evidence="6">Helix-turn-helix transcriptional regulator</fullName>
    </submittedName>
</protein>
<dbReference type="InterPro" id="IPR020449">
    <property type="entry name" value="Tscrpt_reg_AraC-type_HTH"/>
</dbReference>
<dbReference type="Proteomes" id="UP000318669">
    <property type="component" value="Unassembled WGS sequence"/>
</dbReference>
<dbReference type="Gene3D" id="1.10.10.60">
    <property type="entry name" value="Homeodomain-like"/>
    <property type="match status" value="2"/>
</dbReference>
<evidence type="ECO:0000313" key="8">
    <source>
        <dbReference type="Proteomes" id="UP000318669"/>
    </source>
</evidence>
<evidence type="ECO:0000256" key="1">
    <source>
        <dbReference type="ARBA" id="ARBA00023015"/>
    </source>
</evidence>
<keyword evidence="7" id="KW-1185">Reference proteome</keyword>
<dbReference type="PANTHER" id="PTHR43280:SF32">
    <property type="entry name" value="TRANSCRIPTIONAL REGULATORY PROTEIN"/>
    <property type="match status" value="1"/>
</dbReference>
<evidence type="ECO:0000313" key="7">
    <source>
        <dbReference type="Proteomes" id="UP000318528"/>
    </source>
</evidence>
<dbReference type="EMBL" id="VJZL01000003">
    <property type="protein sequence ID" value="TRX12537.1"/>
    <property type="molecule type" value="Genomic_DNA"/>
</dbReference>
<evidence type="ECO:0000313" key="5">
    <source>
        <dbReference type="EMBL" id="TRX06537.1"/>
    </source>
</evidence>
<evidence type="ECO:0000259" key="4">
    <source>
        <dbReference type="PROSITE" id="PS01124"/>
    </source>
</evidence>
<dbReference type="GO" id="GO:0003700">
    <property type="term" value="F:DNA-binding transcription factor activity"/>
    <property type="evidence" value="ECO:0007669"/>
    <property type="project" value="InterPro"/>
</dbReference>
<evidence type="ECO:0000256" key="2">
    <source>
        <dbReference type="ARBA" id="ARBA00023125"/>
    </source>
</evidence>
<gene>
    <name evidence="6" type="ORF">FNW11_03100</name>
    <name evidence="5" type="ORF">FNW12_08050</name>
</gene>
<dbReference type="PRINTS" id="PR00032">
    <property type="entry name" value="HTHARAC"/>
</dbReference>
<dbReference type="Proteomes" id="UP000318528">
    <property type="component" value="Unassembled WGS sequence"/>
</dbReference>
<dbReference type="SUPFAM" id="SSF46689">
    <property type="entry name" value="Homeodomain-like"/>
    <property type="match status" value="1"/>
</dbReference>